<evidence type="ECO:0000313" key="1">
    <source>
        <dbReference type="EMBL" id="PWA85830.1"/>
    </source>
</evidence>
<gene>
    <name evidence="1" type="ORF">CTI12_AA146090</name>
</gene>
<dbReference type="EMBL" id="PKPP01001082">
    <property type="protein sequence ID" value="PWA85830.1"/>
    <property type="molecule type" value="Genomic_DNA"/>
</dbReference>
<dbReference type="AlphaFoldDB" id="A0A2U1PJ96"/>
<dbReference type="Proteomes" id="UP000245207">
    <property type="component" value="Unassembled WGS sequence"/>
</dbReference>
<name>A0A2U1PJ96_ARTAN</name>
<organism evidence="1 2">
    <name type="scientific">Artemisia annua</name>
    <name type="common">Sweet wormwood</name>
    <dbReference type="NCBI Taxonomy" id="35608"/>
    <lineage>
        <taxon>Eukaryota</taxon>
        <taxon>Viridiplantae</taxon>
        <taxon>Streptophyta</taxon>
        <taxon>Embryophyta</taxon>
        <taxon>Tracheophyta</taxon>
        <taxon>Spermatophyta</taxon>
        <taxon>Magnoliopsida</taxon>
        <taxon>eudicotyledons</taxon>
        <taxon>Gunneridae</taxon>
        <taxon>Pentapetalae</taxon>
        <taxon>asterids</taxon>
        <taxon>campanulids</taxon>
        <taxon>Asterales</taxon>
        <taxon>Asteraceae</taxon>
        <taxon>Asteroideae</taxon>
        <taxon>Anthemideae</taxon>
        <taxon>Artemisiinae</taxon>
        <taxon>Artemisia</taxon>
    </lineage>
</organism>
<keyword evidence="2" id="KW-1185">Reference proteome</keyword>
<sequence>MEEDRLGEEAAKLLHDDQQADLERIHEIKVKEVELAAARDTQIRMQMDDNVAAEVSADVPLVNTSVETPESPDVYATEPSSYHSIYIPDVAIEPNILRVVNFQDLMTIGRPEQHLHINGLLSRGVQARNMNAEYTMAKVILGGEAPLWETMLENDRTARSIKCATTLPLYERRGIAKSLNTNNTANLSYILFSSKDQPHLPEPYWNLYYSRVVRSFIILSNSNDVMILRKLRGFIEFFVGYHRYSESNIENSITDLYHCWMYMFWYSVFRSRGAPIPKEYLKFGGGELSVETIKWYKDQVIKALITLFMKKPHHTNTYDAIM</sequence>
<reference evidence="1 2" key="1">
    <citation type="journal article" date="2018" name="Mol. Plant">
        <title>The genome of Artemisia annua provides insight into the evolution of Asteraceae family and artemisinin biosynthesis.</title>
        <authorList>
            <person name="Shen Q."/>
            <person name="Zhang L."/>
            <person name="Liao Z."/>
            <person name="Wang S."/>
            <person name="Yan T."/>
            <person name="Shi P."/>
            <person name="Liu M."/>
            <person name="Fu X."/>
            <person name="Pan Q."/>
            <person name="Wang Y."/>
            <person name="Lv Z."/>
            <person name="Lu X."/>
            <person name="Zhang F."/>
            <person name="Jiang W."/>
            <person name="Ma Y."/>
            <person name="Chen M."/>
            <person name="Hao X."/>
            <person name="Li L."/>
            <person name="Tang Y."/>
            <person name="Lv G."/>
            <person name="Zhou Y."/>
            <person name="Sun X."/>
            <person name="Brodelius P.E."/>
            <person name="Rose J.K.C."/>
            <person name="Tang K."/>
        </authorList>
    </citation>
    <scope>NUCLEOTIDE SEQUENCE [LARGE SCALE GENOMIC DNA]</scope>
    <source>
        <strain evidence="2">cv. Huhao1</strain>
        <tissue evidence="1">Leaf</tissue>
    </source>
</reference>
<evidence type="ECO:0000313" key="2">
    <source>
        <dbReference type="Proteomes" id="UP000245207"/>
    </source>
</evidence>
<comment type="caution">
    <text evidence="1">The sequence shown here is derived from an EMBL/GenBank/DDBJ whole genome shotgun (WGS) entry which is preliminary data.</text>
</comment>
<protein>
    <submittedName>
        <fullName evidence="1">Uncharacterized protein</fullName>
    </submittedName>
</protein>
<accession>A0A2U1PJ96</accession>
<proteinExistence type="predicted"/>